<evidence type="ECO:0000313" key="8">
    <source>
        <dbReference type="WBParaSite" id="BXY_0893800.1"/>
    </source>
</evidence>
<dbReference type="Proteomes" id="UP000582659">
    <property type="component" value="Unassembled WGS sequence"/>
</dbReference>
<dbReference type="PROSITE" id="PS51450">
    <property type="entry name" value="LRR"/>
    <property type="match status" value="4"/>
</dbReference>
<keyword evidence="3" id="KW-1133">Transmembrane helix</keyword>
<reference evidence="8" key="1">
    <citation type="submission" date="2016-11" db="UniProtKB">
        <authorList>
            <consortium name="WormBaseParasite"/>
        </authorList>
    </citation>
    <scope>IDENTIFICATION</scope>
</reference>
<feature type="transmembrane region" description="Helical" evidence="3">
    <location>
        <begin position="501"/>
        <end position="525"/>
    </location>
</feature>
<evidence type="ECO:0000256" key="3">
    <source>
        <dbReference type="SAM" id="Phobius"/>
    </source>
</evidence>
<dbReference type="InterPro" id="IPR001611">
    <property type="entry name" value="Leu-rich_rpt"/>
</dbReference>
<dbReference type="Proteomes" id="UP000659654">
    <property type="component" value="Unassembled WGS sequence"/>
</dbReference>
<keyword evidence="4" id="KW-0732">Signal</keyword>
<dbReference type="WBParaSite" id="BXY_0893800.1">
    <property type="protein sequence ID" value="BXY_0893800.1"/>
    <property type="gene ID" value="BXY_0893800"/>
</dbReference>
<dbReference type="EMBL" id="CAJFDI010000001">
    <property type="protein sequence ID" value="CAD5209708.1"/>
    <property type="molecule type" value="Genomic_DNA"/>
</dbReference>
<dbReference type="InterPro" id="IPR003591">
    <property type="entry name" value="Leu-rich_rpt_typical-subtyp"/>
</dbReference>
<sequence length="580" mass="66424">MTFRMFPLFYLVALMTSSYADKCPQPCECDHDLTFVYCYGGGLNTTHFYRIIQLLPSNVIELHIQAPEDKPNHFKWNDNLNRLTKLERISFINCNIPAISQRVRIKSLKSLNLQHNYIDSLQMDSFNGLPNLEHLDLSYNHISVVPSGSFIYLRSLKSLSLSHNYIKELPSNLFYGPQRLQQLQFDGLKISVDQLNPLLDNLPYLERLEINHCNLGDSAISGVWLHKVPKLSRLGIGGNNLTVIPSHKLRELPHLQTVDLSNNKIRKIPPCSFCSCNITTIFLGHNLLGIDENSLTIESFADVNVEKLELSFNFFDNFNSKLLWKAKHSIRSLDLSGNTLTRPRKTLIQDLPNLSSLHLASNHMEELPNTWPIEYSSLAFLNLSSNHIKVIPSTFVDSLPFLKILDISQNEIRYIDDHIIDFLTETTERVYMYRNPWDCRCAHGGVQKYLKHRKQILPFSEPVTCETPFELKGIPVRKVSKINECNLIFGGSYQLSQMSELGILLSAVIGLATLISGFMFVAMAIRRRKYRLKKPNYNHSEVRSPFPMDTITSPLKTRFKDEEIPDLPPPLQPLTTFGHV</sequence>
<dbReference type="eggNOG" id="KOG0619">
    <property type="taxonomic scope" value="Eukaryota"/>
</dbReference>
<dbReference type="Proteomes" id="UP000095284">
    <property type="component" value="Unplaced"/>
</dbReference>
<keyword evidence="3" id="KW-0472">Membrane</keyword>
<dbReference type="PANTHER" id="PTHR45712">
    <property type="entry name" value="AGAP008170-PA"/>
    <property type="match status" value="1"/>
</dbReference>
<name>A0A1I7S7E7_BURXY</name>
<dbReference type="PANTHER" id="PTHR45712:SF22">
    <property type="entry name" value="INSULIN-LIKE GROWTH FACTOR-BINDING PROTEIN COMPLEX ACID LABILE SUBUNIT"/>
    <property type="match status" value="1"/>
</dbReference>
<reference evidence="5" key="2">
    <citation type="submission" date="2020-09" db="EMBL/GenBank/DDBJ databases">
        <authorList>
            <person name="Kikuchi T."/>
        </authorList>
    </citation>
    <scope>NUCLEOTIDE SEQUENCE</scope>
    <source>
        <strain evidence="5">Ka4C1</strain>
    </source>
</reference>
<feature type="chain" id="PRO_5036308733" evidence="4">
    <location>
        <begin position="21"/>
        <end position="580"/>
    </location>
</feature>
<dbReference type="Pfam" id="PF13516">
    <property type="entry name" value="LRR_6"/>
    <property type="match status" value="1"/>
</dbReference>
<keyword evidence="1" id="KW-0433">Leucine-rich repeat</keyword>
<keyword evidence="2" id="KW-0677">Repeat</keyword>
<accession>A0A1I7S7E7</accession>
<dbReference type="SMART" id="SM00369">
    <property type="entry name" value="LRR_TYP"/>
    <property type="match status" value="8"/>
</dbReference>
<keyword evidence="7" id="KW-1185">Reference proteome</keyword>
<dbReference type="AlphaFoldDB" id="A0A1I7S7E7"/>
<dbReference type="InterPro" id="IPR032675">
    <property type="entry name" value="LRR_dom_sf"/>
</dbReference>
<dbReference type="Pfam" id="PF13855">
    <property type="entry name" value="LRR_8"/>
    <property type="match status" value="3"/>
</dbReference>
<evidence type="ECO:0000256" key="2">
    <source>
        <dbReference type="ARBA" id="ARBA00022737"/>
    </source>
</evidence>
<dbReference type="OrthoDB" id="9229163at2759"/>
<dbReference type="SMR" id="A0A1I7S7E7"/>
<gene>
    <name evidence="5" type="ORF">BXYJ_LOCUS1570</name>
</gene>
<evidence type="ECO:0000256" key="1">
    <source>
        <dbReference type="ARBA" id="ARBA00022614"/>
    </source>
</evidence>
<organism evidence="6 8">
    <name type="scientific">Bursaphelenchus xylophilus</name>
    <name type="common">Pinewood nematode worm</name>
    <name type="synonym">Aphelenchoides xylophilus</name>
    <dbReference type="NCBI Taxonomy" id="6326"/>
    <lineage>
        <taxon>Eukaryota</taxon>
        <taxon>Metazoa</taxon>
        <taxon>Ecdysozoa</taxon>
        <taxon>Nematoda</taxon>
        <taxon>Chromadorea</taxon>
        <taxon>Rhabditida</taxon>
        <taxon>Tylenchina</taxon>
        <taxon>Tylenchomorpha</taxon>
        <taxon>Aphelenchoidea</taxon>
        <taxon>Aphelenchoididae</taxon>
        <taxon>Bursaphelenchus</taxon>
    </lineage>
</organism>
<evidence type="ECO:0000313" key="6">
    <source>
        <dbReference type="Proteomes" id="UP000095284"/>
    </source>
</evidence>
<evidence type="ECO:0000313" key="7">
    <source>
        <dbReference type="Proteomes" id="UP000659654"/>
    </source>
</evidence>
<keyword evidence="3" id="KW-0812">Transmembrane</keyword>
<evidence type="ECO:0000256" key="4">
    <source>
        <dbReference type="SAM" id="SignalP"/>
    </source>
</evidence>
<evidence type="ECO:0000313" key="5">
    <source>
        <dbReference type="EMBL" id="CAD5209708.1"/>
    </source>
</evidence>
<dbReference type="SUPFAM" id="SSF52058">
    <property type="entry name" value="L domain-like"/>
    <property type="match status" value="1"/>
</dbReference>
<dbReference type="Gene3D" id="3.80.10.10">
    <property type="entry name" value="Ribonuclease Inhibitor"/>
    <property type="match status" value="2"/>
</dbReference>
<feature type="signal peptide" evidence="4">
    <location>
        <begin position="1"/>
        <end position="20"/>
    </location>
</feature>
<protein>
    <submittedName>
        <fullName evidence="5">(pine wood nematode) hypothetical protein</fullName>
    </submittedName>
</protein>
<dbReference type="SMART" id="SM00364">
    <property type="entry name" value="LRR_BAC"/>
    <property type="match status" value="6"/>
</dbReference>
<proteinExistence type="predicted"/>
<dbReference type="InterPro" id="IPR050333">
    <property type="entry name" value="SLRP"/>
</dbReference>
<dbReference type="EMBL" id="CAJFCV020000001">
    <property type="protein sequence ID" value="CAG9085003.1"/>
    <property type="molecule type" value="Genomic_DNA"/>
</dbReference>